<evidence type="ECO:0000259" key="1">
    <source>
        <dbReference type="Pfam" id="PF18352"/>
    </source>
</evidence>
<protein>
    <recommendedName>
        <fullName evidence="1">Phage protein Gp138 N-terminal domain-containing protein</fullName>
    </recommendedName>
</protein>
<sequence length="214" mass="23357">MAYASPTSRLANVISGYLDEFKKELYTALPAVVESYNPKTQSASVRPLIQVDELPNPLIHGVPIQFPSGGGASLTFPVKAGDQCLLIFSMLPMDAWMSGDGSMKKVNNRRSHDITDAFAIVGVGTNNKNFNPDPDKVRLQYGELVFTFAEDGSAVLEGSLHVTKDITSDANIRAEKEMFASNITMHDSGVDFNSHVHHYYWTDGSGEANSQKAQ</sequence>
<dbReference type="InterPro" id="IPR041599">
    <property type="entry name" value="Gp138_N"/>
</dbReference>
<reference evidence="3" key="1">
    <citation type="submission" date="2017-11" db="EMBL/GenBank/DDBJ databases">
        <authorList>
            <person name="Zhao X."/>
        </authorList>
    </citation>
    <scope>NUCLEOTIDE SEQUENCE [LARGE SCALE GENOMIC DNA]</scope>
</reference>
<accession>A0A386K5K6</accession>
<dbReference type="EMBL" id="MG589384">
    <property type="protein sequence ID" value="AYD79577.1"/>
    <property type="molecule type" value="Genomic_DNA"/>
</dbReference>
<dbReference type="Gene3D" id="2.40.50.230">
    <property type="entry name" value="Gp5 N-terminal domain"/>
    <property type="match status" value="1"/>
</dbReference>
<dbReference type="Proteomes" id="UP000270819">
    <property type="component" value="Segment"/>
</dbReference>
<gene>
    <name evidence="2" type="ORF">LINGLNFE_00069</name>
</gene>
<dbReference type="Pfam" id="PF18352">
    <property type="entry name" value="Gp138_N"/>
    <property type="match status" value="1"/>
</dbReference>
<name>A0A386K5K6_9CAUD</name>
<organism evidence="2 3">
    <name type="scientific">Enterobacter phage phi63_307</name>
    <dbReference type="NCBI Taxonomy" id="2340711"/>
    <lineage>
        <taxon>Viruses</taxon>
        <taxon>Duplodnaviria</taxon>
        <taxon>Heunggongvirae</taxon>
        <taxon>Uroviricota</taxon>
        <taxon>Caudoviricetes</taxon>
        <taxon>Andersonviridae</taxon>
        <taxon>Ounavirinae</taxon>
        <taxon>Kolesnikvirus</taxon>
        <taxon>Kolesnikvirus Ea214</taxon>
    </lineage>
</organism>
<evidence type="ECO:0000313" key="2">
    <source>
        <dbReference type="EMBL" id="AYD79577.1"/>
    </source>
</evidence>
<evidence type="ECO:0000313" key="3">
    <source>
        <dbReference type="Proteomes" id="UP000270819"/>
    </source>
</evidence>
<proteinExistence type="predicted"/>
<feature type="domain" description="Phage protein Gp138 N-terminal" evidence="1">
    <location>
        <begin position="29"/>
        <end position="122"/>
    </location>
</feature>
<dbReference type="InterPro" id="IPR037026">
    <property type="entry name" value="Vgr_OB-fold_dom_sf"/>
</dbReference>